<keyword evidence="2" id="KW-0732">Signal</keyword>
<keyword evidence="1" id="KW-0175">Coiled coil</keyword>
<sequence>MRYKNSMIKLLLTALLFSMPLFFGGCMANLANSVGVDIGSSKQSYEKFVAGDYMASAQISIKEKSKTAEIDDANLLPTLQAANSYLFAKEYKSSIELLDEAEAIIKSHHQKTVTLSASDYLTGVMLNDAARDYQASISEAIMVNTYKALDYMALKEPQKVRVELNRAVDRVRRAKETYAQLIAKQREAIEQKKREQGSKAIENTLNNQQVKSIIAKNYSSLGQYAVYPEFVNPFTLYLAGLYFAIEGDYSKSSSLLKEVYGMVPNNKTVESDFEMVEYALSGRAIKERYVWVIYENGLVASKKEFKINVPIYLASNKVIYTGIALPQMSRGSSASEAINVLSDGKSLSKTSVVGDMESVILTEFNYTYNDILTRALLSAAIKTYAQYEAKRDNPYLGLAAAAFQLLTTHADTRSWNTLPKDFQVTRVKIPSSNKLLLKSGVHNINVEIPKSAKHAIVYVKIAAATSRPSVTVIEF</sequence>
<dbReference type="PROSITE" id="PS51257">
    <property type="entry name" value="PROKAR_LIPOPROTEIN"/>
    <property type="match status" value="1"/>
</dbReference>
<evidence type="ECO:0000313" key="3">
    <source>
        <dbReference type="EMBL" id="TKI69246.1"/>
    </source>
</evidence>
<evidence type="ECO:0000256" key="1">
    <source>
        <dbReference type="SAM" id="Coils"/>
    </source>
</evidence>
<protein>
    <recommendedName>
        <fullName evidence="5">Lipoprotein</fullName>
    </recommendedName>
</protein>
<name>A0A4U2Z4P6_9BACT</name>
<feature type="signal peptide" evidence="2">
    <location>
        <begin position="1"/>
        <end position="23"/>
    </location>
</feature>
<evidence type="ECO:0000256" key="2">
    <source>
        <dbReference type="SAM" id="SignalP"/>
    </source>
</evidence>
<evidence type="ECO:0008006" key="5">
    <source>
        <dbReference type="Google" id="ProtNLM"/>
    </source>
</evidence>
<feature type="coiled-coil region" evidence="1">
    <location>
        <begin position="164"/>
        <end position="195"/>
    </location>
</feature>
<proteinExistence type="predicted"/>
<reference evidence="3 4" key="1">
    <citation type="submission" date="2019-04" db="EMBL/GenBank/DDBJ databases">
        <title>Sulfurimonas crateris sp. nov. a facultative anaerobic sulfur-oxidizing chemolithautotrophic bacterium isolated from a terrestrial mud vulcano.</title>
        <authorList>
            <person name="Ratnikova N.M."/>
            <person name="Slobodkin A.I."/>
            <person name="Merkel A.Y."/>
            <person name="Novikov A."/>
            <person name="Bonch-Osmolovskaya E.A."/>
            <person name="Slobodkina G.B."/>
        </authorList>
    </citation>
    <scope>NUCLEOTIDE SEQUENCE [LARGE SCALE GENOMIC DNA]</scope>
    <source>
        <strain evidence="3 4">SN118</strain>
    </source>
</reference>
<dbReference type="Proteomes" id="UP000309561">
    <property type="component" value="Unassembled WGS sequence"/>
</dbReference>
<keyword evidence="4" id="KW-1185">Reference proteome</keyword>
<gene>
    <name evidence="3" type="ORF">FCU45_06910</name>
</gene>
<dbReference type="AlphaFoldDB" id="A0A4U2Z4P6"/>
<feature type="chain" id="PRO_5020367437" description="Lipoprotein" evidence="2">
    <location>
        <begin position="24"/>
        <end position="475"/>
    </location>
</feature>
<organism evidence="3 4">
    <name type="scientific">Sulfurimonas crateris</name>
    <dbReference type="NCBI Taxonomy" id="2574727"/>
    <lineage>
        <taxon>Bacteria</taxon>
        <taxon>Pseudomonadati</taxon>
        <taxon>Campylobacterota</taxon>
        <taxon>Epsilonproteobacteria</taxon>
        <taxon>Campylobacterales</taxon>
        <taxon>Sulfurimonadaceae</taxon>
        <taxon>Sulfurimonas</taxon>
    </lineage>
</organism>
<comment type="caution">
    <text evidence="3">The sequence shown here is derived from an EMBL/GenBank/DDBJ whole genome shotgun (WGS) entry which is preliminary data.</text>
</comment>
<accession>A0A4U2Z4P6</accession>
<evidence type="ECO:0000313" key="4">
    <source>
        <dbReference type="Proteomes" id="UP000309561"/>
    </source>
</evidence>
<dbReference type="EMBL" id="SZPX01000005">
    <property type="protein sequence ID" value="TKI69246.1"/>
    <property type="molecule type" value="Genomic_DNA"/>
</dbReference>